<feature type="transmembrane region" description="Helical" evidence="3">
    <location>
        <begin position="76"/>
        <end position="95"/>
    </location>
</feature>
<keyword evidence="3" id="KW-0472">Membrane</keyword>
<evidence type="ECO:0000256" key="1">
    <source>
        <dbReference type="ARBA" id="ARBA00022448"/>
    </source>
</evidence>
<dbReference type="GO" id="GO:0005886">
    <property type="term" value="C:plasma membrane"/>
    <property type="evidence" value="ECO:0007669"/>
    <property type="project" value="TreeGrafter"/>
</dbReference>
<evidence type="ECO:0008006" key="6">
    <source>
        <dbReference type="Google" id="ProtNLM"/>
    </source>
</evidence>
<dbReference type="InterPro" id="IPR039261">
    <property type="entry name" value="FNR_nucleotide-bd"/>
</dbReference>
<dbReference type="PANTHER" id="PTHR32361">
    <property type="entry name" value="FERRIC/CUPRIC REDUCTASE TRANSMEMBRANE COMPONENT"/>
    <property type="match status" value="1"/>
</dbReference>
<reference evidence="4" key="1">
    <citation type="submission" date="2021-06" db="EMBL/GenBank/DDBJ databases">
        <title>Comparative genomics, transcriptomics and evolutionary studies reveal genomic signatures of adaptation to plant cell wall in hemibiotrophic fungi.</title>
        <authorList>
            <consortium name="DOE Joint Genome Institute"/>
            <person name="Baroncelli R."/>
            <person name="Diaz J.F."/>
            <person name="Benocci T."/>
            <person name="Peng M."/>
            <person name="Battaglia E."/>
            <person name="Haridas S."/>
            <person name="Andreopoulos W."/>
            <person name="Labutti K."/>
            <person name="Pangilinan J."/>
            <person name="Floch G.L."/>
            <person name="Makela M.R."/>
            <person name="Henrissat B."/>
            <person name="Grigoriev I.V."/>
            <person name="Crouch J.A."/>
            <person name="De Vries R.P."/>
            <person name="Sukno S.A."/>
            <person name="Thon M.R."/>
        </authorList>
    </citation>
    <scope>NUCLEOTIDE SEQUENCE</scope>
    <source>
        <strain evidence="4">CBS 193.32</strain>
    </source>
</reference>
<dbReference type="EMBL" id="JAHMHR010000085">
    <property type="protein sequence ID" value="KAK1657722.1"/>
    <property type="molecule type" value="Genomic_DNA"/>
</dbReference>
<evidence type="ECO:0000256" key="3">
    <source>
        <dbReference type="SAM" id="Phobius"/>
    </source>
</evidence>
<organism evidence="4 5">
    <name type="scientific">Colletotrichum godetiae</name>
    <dbReference type="NCBI Taxonomy" id="1209918"/>
    <lineage>
        <taxon>Eukaryota</taxon>
        <taxon>Fungi</taxon>
        <taxon>Dikarya</taxon>
        <taxon>Ascomycota</taxon>
        <taxon>Pezizomycotina</taxon>
        <taxon>Sordariomycetes</taxon>
        <taxon>Hypocreomycetidae</taxon>
        <taxon>Glomerellales</taxon>
        <taxon>Glomerellaceae</taxon>
        <taxon>Colletotrichum</taxon>
        <taxon>Colletotrichum acutatum species complex</taxon>
    </lineage>
</organism>
<name>A0AAJ0ENL9_9PEZI</name>
<dbReference type="GO" id="GO:0006879">
    <property type="term" value="P:intracellular iron ion homeostasis"/>
    <property type="evidence" value="ECO:0007669"/>
    <property type="project" value="TreeGrafter"/>
</dbReference>
<comment type="caution">
    <text evidence="4">The sequence shown here is derived from an EMBL/GenBank/DDBJ whole genome shotgun (WGS) entry which is preliminary data.</text>
</comment>
<dbReference type="RefSeq" id="XP_060422486.1">
    <property type="nucleotide sequence ID" value="XM_060580848.1"/>
</dbReference>
<feature type="transmembrane region" description="Helical" evidence="3">
    <location>
        <begin position="107"/>
        <end position="131"/>
    </location>
</feature>
<dbReference type="GO" id="GO:0015677">
    <property type="term" value="P:copper ion import"/>
    <property type="evidence" value="ECO:0007669"/>
    <property type="project" value="TreeGrafter"/>
</dbReference>
<keyword evidence="1" id="KW-0813">Transport</keyword>
<keyword evidence="3" id="KW-0812">Transmembrane</keyword>
<dbReference type="Proteomes" id="UP001224890">
    <property type="component" value="Unassembled WGS sequence"/>
</dbReference>
<evidence type="ECO:0000313" key="4">
    <source>
        <dbReference type="EMBL" id="KAK1657722.1"/>
    </source>
</evidence>
<proteinExistence type="predicted"/>
<keyword evidence="3" id="KW-1133">Transmembrane helix</keyword>
<dbReference type="InterPro" id="IPR051410">
    <property type="entry name" value="Ferric/Cupric_Reductase"/>
</dbReference>
<dbReference type="AlphaFoldDB" id="A0AAJ0ENL9"/>
<feature type="region of interest" description="Disordered" evidence="2">
    <location>
        <begin position="244"/>
        <end position="274"/>
    </location>
</feature>
<feature type="transmembrane region" description="Helical" evidence="3">
    <location>
        <begin position="143"/>
        <end position="161"/>
    </location>
</feature>
<feature type="transmembrane region" description="Helical" evidence="3">
    <location>
        <begin position="44"/>
        <end position="64"/>
    </location>
</feature>
<dbReference type="Gene3D" id="3.40.50.80">
    <property type="entry name" value="Nucleotide-binding domain of ferredoxin-NADP reductase (FNR) module"/>
    <property type="match status" value="1"/>
</dbReference>
<keyword evidence="5" id="KW-1185">Reference proteome</keyword>
<dbReference type="GO" id="GO:0006826">
    <property type="term" value="P:iron ion transport"/>
    <property type="evidence" value="ECO:0007669"/>
    <property type="project" value="TreeGrafter"/>
</dbReference>
<gene>
    <name evidence="4" type="ORF">BDP55DRAFT_760672</name>
</gene>
<evidence type="ECO:0000313" key="5">
    <source>
        <dbReference type="Proteomes" id="UP001224890"/>
    </source>
</evidence>
<sequence length="542" mass="61230">MAKLDGGQWYSVALTSFLAAVILRRYVSRLFRLFRKATKHYHELVFLTTGLLLFLAGNICLVLINVSDNDDRQKRAATAGAFGLCLILIPGRTNVLAQAAGISINSYYLTHHWVAFIAGGQALGVFVSLLIHILSSSVNHYKIIWISGYTLVWAVMFFFRIKPAFSRQNGRVESMTEFQSAAVIRVKLSEEIPMYPGAYYYLCLNNGRFYRLFGLPVVLYSWSSVCGSYPVQLQLPENDRFVNGDTQKNASSSKQPRLQQDKAPTKGGNNDPPRLTQPLKGICAVFGTSHGGDLVTVSQKVFLDGPYGKDIHLEKFKTVTLIAEGCGIFGAFPHAMFLAQHAFHNRDERRKMKDQKDFSRSVDRLYGDMTRKVNLFWILELQAQDRLATRELSQLMSLDEGHALLHVYIMYPKPITGSEDTLRIPEHVKWMRSHGTKEHQYKLLREVLALDSYGADSSAILVSGNTEFTDAIHKFVLQSGIETRVFTSEYPESEDQTNAYRRASKNGNLNPDVEKGNVIRSGVHQPTLVKRRIRVENIRRVP</sequence>
<feature type="compositionally biased region" description="Polar residues" evidence="2">
    <location>
        <begin position="244"/>
        <end position="258"/>
    </location>
</feature>
<feature type="transmembrane region" description="Helical" evidence="3">
    <location>
        <begin position="6"/>
        <end position="23"/>
    </location>
</feature>
<protein>
    <recommendedName>
        <fullName evidence="6">FAD-binding FR-type domain-containing protein</fullName>
    </recommendedName>
</protein>
<evidence type="ECO:0000256" key="2">
    <source>
        <dbReference type="SAM" id="MobiDB-lite"/>
    </source>
</evidence>
<dbReference type="GO" id="GO:0000293">
    <property type="term" value="F:ferric-chelate reductase activity"/>
    <property type="evidence" value="ECO:0007669"/>
    <property type="project" value="TreeGrafter"/>
</dbReference>
<accession>A0AAJ0ENL9</accession>
<dbReference type="GeneID" id="85465374"/>